<comment type="caution">
    <text evidence="7">Lacks conserved residue(s) required for the propagation of feature annotation.</text>
</comment>
<dbReference type="Pfam" id="PF04290">
    <property type="entry name" value="DctQ"/>
    <property type="match status" value="1"/>
</dbReference>
<dbReference type="OrthoDB" id="7875444at2"/>
<feature type="transmembrane region" description="Helical" evidence="7">
    <location>
        <begin position="46"/>
        <end position="64"/>
    </location>
</feature>
<feature type="transmembrane region" description="Helical" evidence="7">
    <location>
        <begin position="126"/>
        <end position="149"/>
    </location>
</feature>
<proteinExistence type="inferred from homology"/>
<comment type="function">
    <text evidence="7">Part of the tripartite ATP-independent periplasmic (TRAP) transport system.</text>
</comment>
<feature type="transmembrane region" description="Helical" evidence="7">
    <location>
        <begin position="85"/>
        <end position="106"/>
    </location>
</feature>
<dbReference type="InterPro" id="IPR055348">
    <property type="entry name" value="DctQ"/>
</dbReference>
<comment type="similarity">
    <text evidence="7">Belongs to the TRAP transporter small permease family.</text>
</comment>
<dbReference type="AlphaFoldDB" id="A0A1H7Y875"/>
<keyword evidence="6 7" id="KW-0472">Membrane</keyword>
<evidence type="ECO:0000256" key="7">
    <source>
        <dbReference type="RuleBase" id="RU369079"/>
    </source>
</evidence>
<keyword evidence="3" id="KW-1003">Cell membrane</keyword>
<evidence type="ECO:0000256" key="3">
    <source>
        <dbReference type="ARBA" id="ARBA00022475"/>
    </source>
</evidence>
<sequence length="159" mass="16481">MAAPATLTHALLGIAAGSFVLGAGVTVVDVAARWLASANVPGAIEVTAFLIGFGALVSMPVCYAQRNHVTAKLLSEISPNRFARPLGRFGAVVSVIFAGLLLWILGENTLDKIGSPETTRDLGLPMPALMWIVSATFALALVGALAGLWREFAGGPRDV</sequence>
<evidence type="ECO:0000313" key="9">
    <source>
        <dbReference type="EMBL" id="SEM41518.1"/>
    </source>
</evidence>
<dbReference type="GO" id="GO:0022857">
    <property type="term" value="F:transmembrane transporter activity"/>
    <property type="evidence" value="ECO:0007669"/>
    <property type="project" value="UniProtKB-UniRule"/>
</dbReference>
<protein>
    <recommendedName>
        <fullName evidence="7">TRAP transporter small permease protein</fullName>
    </recommendedName>
</protein>
<keyword evidence="5 7" id="KW-1133">Transmembrane helix</keyword>
<evidence type="ECO:0000256" key="5">
    <source>
        <dbReference type="ARBA" id="ARBA00022989"/>
    </source>
</evidence>
<keyword evidence="4 7" id="KW-0812">Transmembrane</keyword>
<feature type="domain" description="Tripartite ATP-independent periplasmic transporters DctQ component" evidence="8">
    <location>
        <begin position="23"/>
        <end position="153"/>
    </location>
</feature>
<dbReference type="Proteomes" id="UP000198761">
    <property type="component" value="Unassembled WGS sequence"/>
</dbReference>
<dbReference type="STRING" id="933059.SAMN04488103_10183"/>
<name>A0A1H7Y875_9RHOB</name>
<reference evidence="9 10" key="1">
    <citation type="submission" date="2016-10" db="EMBL/GenBank/DDBJ databases">
        <authorList>
            <person name="de Groot N.N."/>
        </authorList>
    </citation>
    <scope>NUCLEOTIDE SEQUENCE [LARGE SCALE GENOMIC DNA]</scope>
    <source>
        <strain evidence="9 10">DSM 3857</strain>
    </source>
</reference>
<evidence type="ECO:0000256" key="1">
    <source>
        <dbReference type="ARBA" id="ARBA00004651"/>
    </source>
</evidence>
<dbReference type="GO" id="GO:0005886">
    <property type="term" value="C:plasma membrane"/>
    <property type="evidence" value="ECO:0007669"/>
    <property type="project" value="UniProtKB-SubCell"/>
</dbReference>
<dbReference type="EMBL" id="FOCE01000001">
    <property type="protein sequence ID" value="SEM41518.1"/>
    <property type="molecule type" value="Genomic_DNA"/>
</dbReference>
<keyword evidence="2 7" id="KW-0813">Transport</keyword>
<accession>A0A1H7Y875</accession>
<evidence type="ECO:0000256" key="6">
    <source>
        <dbReference type="ARBA" id="ARBA00023136"/>
    </source>
</evidence>
<evidence type="ECO:0000313" key="10">
    <source>
        <dbReference type="Proteomes" id="UP000198761"/>
    </source>
</evidence>
<evidence type="ECO:0000256" key="2">
    <source>
        <dbReference type="ARBA" id="ARBA00022448"/>
    </source>
</evidence>
<evidence type="ECO:0000256" key="4">
    <source>
        <dbReference type="ARBA" id="ARBA00022692"/>
    </source>
</evidence>
<evidence type="ECO:0000259" key="8">
    <source>
        <dbReference type="Pfam" id="PF04290"/>
    </source>
</evidence>
<keyword evidence="7" id="KW-0997">Cell inner membrane</keyword>
<gene>
    <name evidence="9" type="ORF">SAMN04488103_10183</name>
</gene>
<comment type="subunit">
    <text evidence="7">The complex comprises the extracytoplasmic solute receptor protein and the two transmembrane proteins.</text>
</comment>
<dbReference type="RefSeq" id="WP_091295129.1">
    <property type="nucleotide sequence ID" value="NZ_FOCE01000001.1"/>
</dbReference>
<keyword evidence="10" id="KW-1185">Reference proteome</keyword>
<organism evidence="9 10">
    <name type="scientific">Gemmobacter aquatilis</name>
    <dbReference type="NCBI Taxonomy" id="933059"/>
    <lineage>
        <taxon>Bacteria</taxon>
        <taxon>Pseudomonadati</taxon>
        <taxon>Pseudomonadota</taxon>
        <taxon>Alphaproteobacteria</taxon>
        <taxon>Rhodobacterales</taxon>
        <taxon>Paracoccaceae</taxon>
        <taxon>Gemmobacter</taxon>
    </lineage>
</organism>
<comment type="subcellular location">
    <subcellularLocation>
        <location evidence="7">Cell inner membrane</location>
        <topology evidence="7">Multi-pass membrane protein</topology>
    </subcellularLocation>
    <subcellularLocation>
        <location evidence="1">Cell membrane</location>
        <topology evidence="1">Multi-pass membrane protein</topology>
    </subcellularLocation>
</comment>